<keyword evidence="2" id="KW-1133">Transmembrane helix</keyword>
<dbReference type="Proteomes" id="UP000292082">
    <property type="component" value="Unassembled WGS sequence"/>
</dbReference>
<gene>
    <name evidence="3" type="ORF">BD310DRAFT_819226</name>
</gene>
<dbReference type="EMBL" id="ML145123">
    <property type="protein sequence ID" value="TBU58601.1"/>
    <property type="molecule type" value="Genomic_DNA"/>
</dbReference>
<keyword evidence="4" id="KW-1185">Reference proteome</keyword>
<evidence type="ECO:0000256" key="2">
    <source>
        <dbReference type="SAM" id="Phobius"/>
    </source>
</evidence>
<dbReference type="STRING" id="114155.A0A4Q9PVK8"/>
<feature type="region of interest" description="Disordered" evidence="1">
    <location>
        <begin position="326"/>
        <end position="350"/>
    </location>
</feature>
<proteinExistence type="predicted"/>
<protein>
    <recommendedName>
        <fullName evidence="5">Transmembrane protein</fullName>
    </recommendedName>
</protein>
<sequence length="350" mass="38787">MVNWKSSEEIAKDGESFDRFMHTLLGLYIWEFVTSLPFDWQYLSGQRKFKWPLVFYFAGRYFLLFALIGIAIALNVTTPVNCQALYTYNQIFGNASIGLASINLSLRTMAVWSQAWQIVVLLVGVILGHWALLLHGVLLKAAWIPGTGCAITYTSNKILAATFIYTMCFDFTVLALTGWKLGVGSSSRRDRSKIVKLIFEDGLIYFMVAFVANAIATTFMILNLNAVMSIIANVPAAIASNIVACRVVRRLTNYTSEGAEVFGTTQASTLAFSGPGSRYTTRGVVSFSEKKENLQLQMDTFQAAPGEISPSDLESVRYDAAGRLMRMGDNDSTTDVEASPIEEFKRPNLQ</sequence>
<keyword evidence="2" id="KW-0812">Transmembrane</keyword>
<evidence type="ECO:0000313" key="3">
    <source>
        <dbReference type="EMBL" id="TBU58601.1"/>
    </source>
</evidence>
<dbReference type="AlphaFoldDB" id="A0A4Q9PVK8"/>
<reference evidence="3 4" key="1">
    <citation type="submission" date="2019-01" db="EMBL/GenBank/DDBJ databases">
        <title>Draft genome sequences of three monokaryotic isolates of the white-rot basidiomycete fungus Dichomitus squalens.</title>
        <authorList>
            <consortium name="DOE Joint Genome Institute"/>
            <person name="Lopez S.C."/>
            <person name="Andreopoulos B."/>
            <person name="Pangilinan J."/>
            <person name="Lipzen A."/>
            <person name="Riley R."/>
            <person name="Ahrendt S."/>
            <person name="Ng V."/>
            <person name="Barry K."/>
            <person name="Daum C."/>
            <person name="Grigoriev I.V."/>
            <person name="Hilden K.S."/>
            <person name="Makela M.R."/>
            <person name="de Vries R.P."/>
        </authorList>
    </citation>
    <scope>NUCLEOTIDE SEQUENCE [LARGE SCALE GENOMIC DNA]</scope>
    <source>
        <strain evidence="3 4">CBS 464.89</strain>
    </source>
</reference>
<keyword evidence="2" id="KW-0472">Membrane</keyword>
<evidence type="ECO:0008006" key="5">
    <source>
        <dbReference type="Google" id="ProtNLM"/>
    </source>
</evidence>
<feature type="transmembrane region" description="Helical" evidence="2">
    <location>
        <begin position="202"/>
        <end position="222"/>
    </location>
</feature>
<evidence type="ECO:0000313" key="4">
    <source>
        <dbReference type="Proteomes" id="UP000292082"/>
    </source>
</evidence>
<feature type="transmembrane region" description="Helical" evidence="2">
    <location>
        <begin position="158"/>
        <end position="181"/>
    </location>
</feature>
<evidence type="ECO:0000256" key="1">
    <source>
        <dbReference type="SAM" id="MobiDB-lite"/>
    </source>
</evidence>
<name>A0A4Q9PVK8_9APHY</name>
<feature type="transmembrane region" description="Helical" evidence="2">
    <location>
        <begin position="228"/>
        <end position="248"/>
    </location>
</feature>
<feature type="transmembrane region" description="Helical" evidence="2">
    <location>
        <begin position="53"/>
        <end position="74"/>
    </location>
</feature>
<accession>A0A4Q9PVK8</accession>
<feature type="transmembrane region" description="Helical" evidence="2">
    <location>
        <begin position="118"/>
        <end position="138"/>
    </location>
</feature>
<feature type="transmembrane region" description="Helical" evidence="2">
    <location>
        <begin position="86"/>
        <end position="106"/>
    </location>
</feature>
<organism evidence="3 4">
    <name type="scientific">Dichomitus squalens</name>
    <dbReference type="NCBI Taxonomy" id="114155"/>
    <lineage>
        <taxon>Eukaryota</taxon>
        <taxon>Fungi</taxon>
        <taxon>Dikarya</taxon>
        <taxon>Basidiomycota</taxon>
        <taxon>Agaricomycotina</taxon>
        <taxon>Agaricomycetes</taxon>
        <taxon>Polyporales</taxon>
        <taxon>Polyporaceae</taxon>
        <taxon>Dichomitus</taxon>
    </lineage>
</organism>